<organism evidence="2 3">
    <name type="scientific">Terriglobus roseus</name>
    <dbReference type="NCBI Taxonomy" id="392734"/>
    <lineage>
        <taxon>Bacteria</taxon>
        <taxon>Pseudomonadati</taxon>
        <taxon>Acidobacteriota</taxon>
        <taxon>Terriglobia</taxon>
        <taxon>Terriglobales</taxon>
        <taxon>Acidobacteriaceae</taxon>
        <taxon>Terriglobus</taxon>
    </lineage>
</organism>
<proteinExistence type="predicted"/>
<name>A0A1H4P083_9BACT</name>
<feature type="compositionally biased region" description="Basic residues" evidence="1">
    <location>
        <begin position="114"/>
        <end position="124"/>
    </location>
</feature>
<evidence type="ECO:0000313" key="3">
    <source>
        <dbReference type="Proteomes" id="UP000182409"/>
    </source>
</evidence>
<dbReference type="RefSeq" id="WP_074654273.1">
    <property type="nucleotide sequence ID" value="NZ_FNSD01000001.1"/>
</dbReference>
<dbReference type="AlphaFoldDB" id="A0A1H4P083"/>
<feature type="region of interest" description="Disordered" evidence="1">
    <location>
        <begin position="110"/>
        <end position="136"/>
    </location>
</feature>
<dbReference type="Proteomes" id="UP000182409">
    <property type="component" value="Unassembled WGS sequence"/>
</dbReference>
<protein>
    <submittedName>
        <fullName evidence="2">Uncharacterized protein</fullName>
    </submittedName>
</protein>
<accession>A0A1H4P083</accession>
<evidence type="ECO:0000256" key="1">
    <source>
        <dbReference type="SAM" id="MobiDB-lite"/>
    </source>
</evidence>
<gene>
    <name evidence="2" type="ORF">SAMN05443244_2406</name>
</gene>
<sequence>MELHLSRGLRVSLALDAAQHLIDIRDRQQPGTRNWSWNTHPAEKDCNSSVPLHDALITHILDSETEHDVVMPGGLSIYSTEAAAEFLVDPDLRSLARSVPMGRDDRVLRDGARNRRNREHRRSRTAGDVQRRISVG</sequence>
<dbReference type="EMBL" id="FNSD01000001">
    <property type="protein sequence ID" value="SEC00538.1"/>
    <property type="molecule type" value="Genomic_DNA"/>
</dbReference>
<reference evidence="2 3" key="1">
    <citation type="submission" date="2016-10" db="EMBL/GenBank/DDBJ databases">
        <authorList>
            <person name="de Groot N.N."/>
        </authorList>
    </citation>
    <scope>NUCLEOTIDE SEQUENCE [LARGE SCALE GENOMIC DNA]</scope>
    <source>
        <strain evidence="2 3">AB35.6</strain>
    </source>
</reference>
<evidence type="ECO:0000313" key="2">
    <source>
        <dbReference type="EMBL" id="SEC00538.1"/>
    </source>
</evidence>